<dbReference type="CDD" id="cd00377">
    <property type="entry name" value="ICL_PEPM"/>
    <property type="match status" value="1"/>
</dbReference>
<keyword evidence="1" id="KW-0456">Lyase</keyword>
<gene>
    <name evidence="1" type="ORF">EV653_3798</name>
</gene>
<dbReference type="EMBL" id="SODP01000002">
    <property type="protein sequence ID" value="TDW69768.1"/>
    <property type="molecule type" value="Genomic_DNA"/>
</dbReference>
<dbReference type="Gene3D" id="3.20.20.60">
    <property type="entry name" value="Phosphoenolpyruvate-binding domains"/>
    <property type="match status" value="1"/>
</dbReference>
<dbReference type="Proteomes" id="UP000295146">
    <property type="component" value="Unassembled WGS sequence"/>
</dbReference>
<dbReference type="AlphaFoldDB" id="A0A4R8C202"/>
<dbReference type="OrthoDB" id="9780430at2"/>
<accession>A0A4R8C202</accession>
<dbReference type="Pfam" id="PF13714">
    <property type="entry name" value="PEP_mutase"/>
    <property type="match status" value="1"/>
</dbReference>
<proteinExistence type="predicted"/>
<dbReference type="InterPro" id="IPR039556">
    <property type="entry name" value="ICL/PEPM"/>
</dbReference>
<dbReference type="PANTHER" id="PTHR42905:SF16">
    <property type="entry name" value="CARBOXYPHOSPHONOENOLPYRUVATE PHOSPHONOMUTASE-LIKE PROTEIN (AFU_ORTHOLOGUE AFUA_5G07230)"/>
    <property type="match status" value="1"/>
</dbReference>
<keyword evidence="2" id="KW-1185">Reference proteome</keyword>
<dbReference type="PANTHER" id="PTHR42905">
    <property type="entry name" value="PHOSPHOENOLPYRUVATE CARBOXYLASE"/>
    <property type="match status" value="1"/>
</dbReference>
<evidence type="ECO:0000313" key="1">
    <source>
        <dbReference type="EMBL" id="TDW69768.1"/>
    </source>
</evidence>
<dbReference type="GO" id="GO:0016829">
    <property type="term" value="F:lyase activity"/>
    <property type="evidence" value="ECO:0007669"/>
    <property type="project" value="UniProtKB-KW"/>
</dbReference>
<evidence type="ECO:0000313" key="2">
    <source>
        <dbReference type="Proteomes" id="UP000295146"/>
    </source>
</evidence>
<dbReference type="InterPro" id="IPR040442">
    <property type="entry name" value="Pyrv_kinase-like_dom_sf"/>
</dbReference>
<reference evidence="1 2" key="1">
    <citation type="submission" date="2019-03" db="EMBL/GenBank/DDBJ databases">
        <title>Genomic Encyclopedia of Type Strains, Phase III (KMG-III): the genomes of soil and plant-associated and newly described type strains.</title>
        <authorList>
            <person name="Whitman W."/>
        </authorList>
    </citation>
    <scope>NUCLEOTIDE SEQUENCE [LARGE SCALE GENOMIC DNA]</scope>
    <source>
        <strain evidence="1 2">VKM Ac-2573</strain>
    </source>
</reference>
<dbReference type="RefSeq" id="WP_134105042.1">
    <property type="nucleotide sequence ID" value="NZ_SODP01000002.1"/>
</dbReference>
<sequence length="268" mass="27854">MNPRDAARAFRAHHEGPAPLVLPNAWDVGSALGFVVAGFPAVGTTSFGVAAAGGSPDGGRSTREATAALAARLLRLPVPVTADVEDGYSDDPDEVASYLAELGVAGVNIEDSTDQRLVAPDRHAAKVAAIKAASPDLFVNARVDNYWLGQSANLDEALIRARAYVGAGADGIFVPGISRPDEIRTLTATLTVPVNVLPVPGMTVRELADLGVRRVSTGSLPYRAAIDAGVEVAIRLRDGETPPKATPYPQAQGRLVAYRDGKLSATGE</sequence>
<dbReference type="SUPFAM" id="SSF51621">
    <property type="entry name" value="Phosphoenolpyruvate/pyruvate domain"/>
    <property type="match status" value="1"/>
</dbReference>
<protein>
    <submittedName>
        <fullName evidence="1">2-methylisocitrate lyase-like PEP mutase family enzyme</fullName>
    </submittedName>
</protein>
<name>A0A4R8C202_9ACTN</name>
<dbReference type="InterPro" id="IPR015813">
    <property type="entry name" value="Pyrv/PenolPyrv_kinase-like_dom"/>
</dbReference>
<organism evidence="1 2">
    <name type="scientific">Kribbella pratensis</name>
    <dbReference type="NCBI Taxonomy" id="2512112"/>
    <lineage>
        <taxon>Bacteria</taxon>
        <taxon>Bacillati</taxon>
        <taxon>Actinomycetota</taxon>
        <taxon>Actinomycetes</taxon>
        <taxon>Propionibacteriales</taxon>
        <taxon>Kribbellaceae</taxon>
        <taxon>Kribbella</taxon>
    </lineage>
</organism>
<comment type="caution">
    <text evidence="1">The sequence shown here is derived from an EMBL/GenBank/DDBJ whole genome shotgun (WGS) entry which is preliminary data.</text>
</comment>